<sequence>MLESCLTFEPYFSEFEDYSFFDSRENSVYVFGHEFKSRSEMEKLKNYVMSRLWFTYRKNFRPIGGTGPTSDQGWGCMLRCGQMLLAQALIVLHLGPNWIWNREKKEEDYKKILRMFQDDKNALYSLHQIAQMGVSEKKEVGEWFGPNTVAQVLKKLTVYDDWSKLAVHVALDNLLIESDVEIVACSKPPKLAKNELPGEKATFSSTDTGRENRGQSQIIFLVLDPSAFQVENSKFSEDGDSGGNRLWRPLLIIVPLRLGLTTINRCYLPAIQEFFRLPQCAGIIGGRPNHALYFIGIGDEEMVYLDPHVCQPFINLSDEVYDPKKESAPDAHPDSEKGSLTDILFDPKEECSTNELPTEVFDDTSYHCPCLLHVSYSSMDPSLALAFICPTKEDYEDLSTCLREKVLKASVPPIFEILKKRPAGFPEFVPYVGENAKLQDYTELNDSHDSFDEFEMLE</sequence>
<evidence type="ECO:0000256" key="7">
    <source>
        <dbReference type="ARBA" id="ARBA00022807"/>
    </source>
</evidence>
<dbReference type="EC" id="3.4.22.-" evidence="11"/>
<dbReference type="GO" id="GO:0016485">
    <property type="term" value="P:protein processing"/>
    <property type="evidence" value="ECO:0007669"/>
    <property type="project" value="TreeGrafter"/>
</dbReference>
<evidence type="ECO:0000256" key="5">
    <source>
        <dbReference type="ARBA" id="ARBA00022670"/>
    </source>
</evidence>
<keyword evidence="6 11" id="KW-0378">Hydrolase</keyword>
<dbReference type="GO" id="GO:0035973">
    <property type="term" value="P:aggrephagy"/>
    <property type="evidence" value="ECO:0007669"/>
    <property type="project" value="TreeGrafter"/>
</dbReference>
<evidence type="ECO:0000256" key="3">
    <source>
        <dbReference type="ARBA" id="ARBA00022448"/>
    </source>
</evidence>
<keyword evidence="3" id="KW-0813">Transport</keyword>
<proteinExistence type="inferred from homology"/>
<evidence type="ECO:0000256" key="8">
    <source>
        <dbReference type="ARBA" id="ARBA00022927"/>
    </source>
</evidence>
<dbReference type="GO" id="GO:0034727">
    <property type="term" value="P:piecemeal microautophagy of the nucleus"/>
    <property type="evidence" value="ECO:0007669"/>
    <property type="project" value="TreeGrafter"/>
</dbReference>
<reference evidence="13 14" key="2">
    <citation type="submission" date="2018-10" db="EMBL/GenBank/DDBJ databases">
        <authorList>
            <consortium name="Pathogen Informatics"/>
        </authorList>
    </citation>
    <scope>NUCLEOTIDE SEQUENCE [LARGE SCALE GENOMIC DNA]</scope>
</reference>
<dbReference type="GO" id="GO:0000045">
    <property type="term" value="P:autophagosome assembly"/>
    <property type="evidence" value="ECO:0007669"/>
    <property type="project" value="TreeGrafter"/>
</dbReference>
<name>A0A158QAP8_ENTVE</name>
<evidence type="ECO:0000256" key="6">
    <source>
        <dbReference type="ARBA" id="ARBA00022801"/>
    </source>
</evidence>
<dbReference type="InterPro" id="IPR046792">
    <property type="entry name" value="Peptidase_C54_cat"/>
</dbReference>
<dbReference type="PANTHER" id="PTHR22624">
    <property type="entry name" value="CYSTEINE PROTEASE ATG4"/>
    <property type="match status" value="1"/>
</dbReference>
<keyword evidence="5 11" id="KW-0645">Protease</keyword>
<keyword evidence="4 11" id="KW-0963">Cytoplasm</keyword>
<dbReference type="GO" id="GO:0004197">
    <property type="term" value="F:cysteine-type endopeptidase activity"/>
    <property type="evidence" value="ECO:0007669"/>
    <property type="project" value="TreeGrafter"/>
</dbReference>
<evidence type="ECO:0000256" key="2">
    <source>
        <dbReference type="ARBA" id="ARBA00010958"/>
    </source>
</evidence>
<keyword evidence="14" id="KW-1185">Reference proteome</keyword>
<keyword evidence="9 11" id="KW-0072">Autophagy</keyword>
<comment type="similarity">
    <text evidence="2 11">Belongs to the peptidase C54 family.</text>
</comment>
<evidence type="ECO:0000256" key="9">
    <source>
        <dbReference type="ARBA" id="ARBA00023006"/>
    </source>
</evidence>
<dbReference type="GO" id="GO:0005737">
    <property type="term" value="C:cytoplasm"/>
    <property type="evidence" value="ECO:0007669"/>
    <property type="project" value="UniProtKB-SubCell"/>
</dbReference>
<evidence type="ECO:0000313" key="14">
    <source>
        <dbReference type="Proteomes" id="UP000274131"/>
    </source>
</evidence>
<dbReference type="EMBL" id="UXUI01008270">
    <property type="protein sequence ID" value="VDD91041.1"/>
    <property type="molecule type" value="Genomic_DNA"/>
</dbReference>
<evidence type="ECO:0000313" key="13">
    <source>
        <dbReference type="EMBL" id="VDD91041.1"/>
    </source>
</evidence>
<comment type="subcellular location">
    <subcellularLocation>
        <location evidence="1 11">Cytoplasm</location>
    </subcellularLocation>
</comment>
<dbReference type="PANTHER" id="PTHR22624:SF49">
    <property type="entry name" value="CYSTEINE PROTEASE"/>
    <property type="match status" value="1"/>
</dbReference>
<reference evidence="15" key="1">
    <citation type="submission" date="2016-04" db="UniProtKB">
        <authorList>
            <consortium name="WormBaseParasite"/>
        </authorList>
    </citation>
    <scope>IDENTIFICATION</scope>
</reference>
<dbReference type="InterPro" id="IPR005078">
    <property type="entry name" value="Peptidase_C54"/>
</dbReference>
<dbReference type="Proteomes" id="UP000274131">
    <property type="component" value="Unassembled WGS sequence"/>
</dbReference>
<dbReference type="STRING" id="51028.A0A158QAP8"/>
<evidence type="ECO:0000259" key="12">
    <source>
        <dbReference type="Pfam" id="PF03416"/>
    </source>
</evidence>
<organism evidence="15">
    <name type="scientific">Enterobius vermicularis</name>
    <name type="common">Human pinworm</name>
    <dbReference type="NCBI Taxonomy" id="51028"/>
    <lineage>
        <taxon>Eukaryota</taxon>
        <taxon>Metazoa</taxon>
        <taxon>Ecdysozoa</taxon>
        <taxon>Nematoda</taxon>
        <taxon>Chromadorea</taxon>
        <taxon>Rhabditida</taxon>
        <taxon>Spirurina</taxon>
        <taxon>Oxyuridomorpha</taxon>
        <taxon>Oxyuroidea</taxon>
        <taxon>Oxyuridae</taxon>
        <taxon>Enterobius</taxon>
    </lineage>
</organism>
<evidence type="ECO:0000256" key="10">
    <source>
        <dbReference type="ARBA" id="ARBA00029362"/>
    </source>
</evidence>
<evidence type="ECO:0000256" key="1">
    <source>
        <dbReference type="ARBA" id="ARBA00004496"/>
    </source>
</evidence>
<dbReference type="GO" id="GO:0019786">
    <property type="term" value="F:protein-phosphatidylethanolamide deconjugating activity"/>
    <property type="evidence" value="ECO:0007669"/>
    <property type="project" value="InterPro"/>
</dbReference>
<keyword evidence="7" id="KW-0788">Thiol protease</keyword>
<accession>A0A158QAP8</accession>
<dbReference type="WBParaSite" id="EVEC_0000618101-mRNA-1">
    <property type="protein sequence ID" value="EVEC_0000618101-mRNA-1"/>
    <property type="gene ID" value="EVEC_0000618101"/>
</dbReference>
<comment type="catalytic activity">
    <reaction evidence="10">
        <text>[protein]-C-terminal L-amino acid-glycyl-phosphatidylethanolamide + H2O = [protein]-C-terminal L-amino acid-glycine + a 1,2-diacyl-sn-glycero-3-phosphoethanolamine</text>
        <dbReference type="Rhea" id="RHEA:67548"/>
        <dbReference type="Rhea" id="RHEA-COMP:17323"/>
        <dbReference type="Rhea" id="RHEA-COMP:17324"/>
        <dbReference type="ChEBI" id="CHEBI:15377"/>
        <dbReference type="ChEBI" id="CHEBI:64612"/>
        <dbReference type="ChEBI" id="CHEBI:172940"/>
        <dbReference type="ChEBI" id="CHEBI:172941"/>
    </reaction>
    <physiologicalReaction direction="left-to-right" evidence="10">
        <dbReference type="Rhea" id="RHEA:67549"/>
    </physiologicalReaction>
</comment>
<dbReference type="InterPro" id="IPR038765">
    <property type="entry name" value="Papain-like_cys_pep_sf"/>
</dbReference>
<dbReference type="GO" id="GO:0000423">
    <property type="term" value="P:mitophagy"/>
    <property type="evidence" value="ECO:0007669"/>
    <property type="project" value="TreeGrafter"/>
</dbReference>
<evidence type="ECO:0000256" key="4">
    <source>
        <dbReference type="ARBA" id="ARBA00022490"/>
    </source>
</evidence>
<dbReference type="SUPFAM" id="SSF54001">
    <property type="entry name" value="Cysteine proteinases"/>
    <property type="match status" value="1"/>
</dbReference>
<dbReference type="GO" id="GO:0015031">
    <property type="term" value="P:protein transport"/>
    <property type="evidence" value="ECO:0007669"/>
    <property type="project" value="UniProtKB-KW"/>
</dbReference>
<protein>
    <recommendedName>
        <fullName evidence="11">Cysteine protease</fullName>
        <ecNumber evidence="11">3.4.22.-</ecNumber>
    </recommendedName>
</protein>
<gene>
    <name evidence="13" type="ORF">EVEC_LOCUS5792</name>
</gene>
<dbReference type="Pfam" id="PF03416">
    <property type="entry name" value="Peptidase_C54"/>
    <property type="match status" value="1"/>
</dbReference>
<evidence type="ECO:0000256" key="11">
    <source>
        <dbReference type="RuleBase" id="RU363115"/>
    </source>
</evidence>
<keyword evidence="8 11" id="KW-0653">Protein transport</keyword>
<dbReference type="OrthoDB" id="2960936at2759"/>
<dbReference type="AlphaFoldDB" id="A0A158QAP8"/>
<comment type="function">
    <text evidence="11">Cysteine protease that plays a key role in autophagy by mediating both proteolytic activation and delipidation of ATG8 family proteins.</text>
</comment>
<evidence type="ECO:0000313" key="15">
    <source>
        <dbReference type="WBParaSite" id="EVEC_0000618101-mRNA-1"/>
    </source>
</evidence>
<feature type="domain" description="Peptidase C54 catalytic" evidence="12">
    <location>
        <begin position="42"/>
        <end position="399"/>
    </location>
</feature>